<dbReference type="InterPro" id="IPR036388">
    <property type="entry name" value="WH-like_DNA-bd_sf"/>
</dbReference>
<dbReference type="InterPro" id="IPR011991">
    <property type="entry name" value="ArsR-like_HTH"/>
</dbReference>
<evidence type="ECO:0000313" key="5">
    <source>
        <dbReference type="EMBL" id="OGF12045.1"/>
    </source>
</evidence>
<evidence type="ECO:0000256" key="3">
    <source>
        <dbReference type="ARBA" id="ARBA00023163"/>
    </source>
</evidence>
<gene>
    <name evidence="5" type="ORF">A2024_03400</name>
</gene>
<dbReference type="PRINTS" id="PR00778">
    <property type="entry name" value="HTHARSR"/>
</dbReference>
<dbReference type="SUPFAM" id="SSF46785">
    <property type="entry name" value="Winged helix' DNA-binding domain"/>
    <property type="match status" value="1"/>
</dbReference>
<dbReference type="InterPro" id="IPR051011">
    <property type="entry name" value="Metal_resp_trans_reg"/>
</dbReference>
<name>A0A1F5RC76_9BACT</name>
<dbReference type="Gene3D" id="1.10.10.10">
    <property type="entry name" value="Winged helix-like DNA-binding domain superfamily/Winged helix DNA-binding domain"/>
    <property type="match status" value="1"/>
</dbReference>
<evidence type="ECO:0000259" key="4">
    <source>
        <dbReference type="PROSITE" id="PS50987"/>
    </source>
</evidence>
<comment type="caution">
    <text evidence="5">The sequence shown here is derived from an EMBL/GenBank/DDBJ whole genome shotgun (WGS) entry which is preliminary data.</text>
</comment>
<sequence length="106" mass="11791">MTQKEKAKYQARAAIIKALAHPTRLFMVDKLSIKSHCVCELTAMVGDDITTVSKHLSVLKNAGLVAVEKKGTQVFYHLKVPCILGFLSCAEETIKNTLKEQNRLFS</sequence>
<proteinExistence type="predicted"/>
<dbReference type="GO" id="GO:0003677">
    <property type="term" value="F:DNA binding"/>
    <property type="evidence" value="ECO:0007669"/>
    <property type="project" value="UniProtKB-KW"/>
</dbReference>
<organism evidence="5 6">
    <name type="scientific">Candidatus Edwardsbacteria bacterium GWF2_54_11</name>
    <dbReference type="NCBI Taxonomy" id="1817851"/>
    <lineage>
        <taxon>Bacteria</taxon>
        <taxon>Candidatus Edwardsiibacteriota</taxon>
    </lineage>
</organism>
<dbReference type="PROSITE" id="PS50987">
    <property type="entry name" value="HTH_ARSR_2"/>
    <property type="match status" value="1"/>
</dbReference>
<feature type="domain" description="HTH arsR-type" evidence="4">
    <location>
        <begin position="4"/>
        <end position="98"/>
    </location>
</feature>
<keyword evidence="3" id="KW-0804">Transcription</keyword>
<dbReference type="Proteomes" id="UP000177230">
    <property type="component" value="Unassembled WGS sequence"/>
</dbReference>
<dbReference type="PANTHER" id="PTHR43132">
    <property type="entry name" value="ARSENICAL RESISTANCE OPERON REPRESSOR ARSR-RELATED"/>
    <property type="match status" value="1"/>
</dbReference>
<evidence type="ECO:0000313" key="6">
    <source>
        <dbReference type="Proteomes" id="UP000177230"/>
    </source>
</evidence>
<dbReference type="SMART" id="SM00418">
    <property type="entry name" value="HTH_ARSR"/>
    <property type="match status" value="1"/>
</dbReference>
<dbReference type="EMBL" id="MFFM01000034">
    <property type="protein sequence ID" value="OGF12045.1"/>
    <property type="molecule type" value="Genomic_DNA"/>
</dbReference>
<dbReference type="Pfam" id="PF01022">
    <property type="entry name" value="HTH_5"/>
    <property type="match status" value="1"/>
</dbReference>
<dbReference type="AlphaFoldDB" id="A0A1F5RC76"/>
<keyword evidence="1" id="KW-0805">Transcription regulation</keyword>
<evidence type="ECO:0000256" key="2">
    <source>
        <dbReference type="ARBA" id="ARBA00023125"/>
    </source>
</evidence>
<protein>
    <submittedName>
        <fullName evidence="5">Transcriptional regulator</fullName>
    </submittedName>
</protein>
<reference evidence="5 6" key="1">
    <citation type="journal article" date="2016" name="Nat. Commun.">
        <title>Thousands of microbial genomes shed light on interconnected biogeochemical processes in an aquifer system.</title>
        <authorList>
            <person name="Anantharaman K."/>
            <person name="Brown C.T."/>
            <person name="Hug L.A."/>
            <person name="Sharon I."/>
            <person name="Castelle C.J."/>
            <person name="Probst A.J."/>
            <person name="Thomas B.C."/>
            <person name="Singh A."/>
            <person name="Wilkins M.J."/>
            <person name="Karaoz U."/>
            <person name="Brodie E.L."/>
            <person name="Williams K.H."/>
            <person name="Hubbard S.S."/>
            <person name="Banfield J.F."/>
        </authorList>
    </citation>
    <scope>NUCLEOTIDE SEQUENCE [LARGE SCALE GENOMIC DNA]</scope>
</reference>
<dbReference type="NCBIfam" id="NF033788">
    <property type="entry name" value="HTH_metalloreg"/>
    <property type="match status" value="1"/>
</dbReference>
<evidence type="ECO:0000256" key="1">
    <source>
        <dbReference type="ARBA" id="ARBA00023015"/>
    </source>
</evidence>
<dbReference type="GO" id="GO:0003700">
    <property type="term" value="F:DNA-binding transcription factor activity"/>
    <property type="evidence" value="ECO:0007669"/>
    <property type="project" value="InterPro"/>
</dbReference>
<dbReference type="CDD" id="cd00090">
    <property type="entry name" value="HTH_ARSR"/>
    <property type="match status" value="1"/>
</dbReference>
<dbReference type="InterPro" id="IPR036390">
    <property type="entry name" value="WH_DNA-bd_sf"/>
</dbReference>
<accession>A0A1F5RC76</accession>
<dbReference type="InterPro" id="IPR001845">
    <property type="entry name" value="HTH_ArsR_DNA-bd_dom"/>
</dbReference>
<dbReference type="PANTHER" id="PTHR43132:SF2">
    <property type="entry name" value="ARSENICAL RESISTANCE OPERON REPRESSOR ARSR-RELATED"/>
    <property type="match status" value="1"/>
</dbReference>
<keyword evidence="2" id="KW-0238">DNA-binding</keyword>